<gene>
    <name evidence="1" type="ORF">AAF712_013091</name>
</gene>
<keyword evidence="2" id="KW-1185">Reference proteome</keyword>
<reference evidence="1 2" key="1">
    <citation type="submission" date="2024-05" db="EMBL/GenBank/DDBJ databases">
        <title>A draft genome resource for the thread blight pathogen Marasmius tenuissimus strain MS-2.</title>
        <authorList>
            <person name="Yulfo-Soto G.E."/>
            <person name="Baruah I.K."/>
            <person name="Amoako-Attah I."/>
            <person name="Bukari Y."/>
            <person name="Meinhardt L.W."/>
            <person name="Bailey B.A."/>
            <person name="Cohen S.P."/>
        </authorList>
    </citation>
    <scope>NUCLEOTIDE SEQUENCE [LARGE SCALE GENOMIC DNA]</scope>
    <source>
        <strain evidence="1 2">MS-2</strain>
    </source>
</reference>
<name>A0ABR2ZGN5_9AGAR</name>
<dbReference type="Proteomes" id="UP001437256">
    <property type="component" value="Unassembled WGS sequence"/>
</dbReference>
<evidence type="ECO:0000313" key="1">
    <source>
        <dbReference type="EMBL" id="KAL0060119.1"/>
    </source>
</evidence>
<accession>A0ABR2ZGN5</accession>
<comment type="caution">
    <text evidence="1">The sequence shown here is derived from an EMBL/GenBank/DDBJ whole genome shotgun (WGS) entry which is preliminary data.</text>
</comment>
<organism evidence="1 2">
    <name type="scientific">Marasmius tenuissimus</name>
    <dbReference type="NCBI Taxonomy" id="585030"/>
    <lineage>
        <taxon>Eukaryota</taxon>
        <taxon>Fungi</taxon>
        <taxon>Dikarya</taxon>
        <taxon>Basidiomycota</taxon>
        <taxon>Agaricomycotina</taxon>
        <taxon>Agaricomycetes</taxon>
        <taxon>Agaricomycetidae</taxon>
        <taxon>Agaricales</taxon>
        <taxon>Marasmiineae</taxon>
        <taxon>Marasmiaceae</taxon>
        <taxon>Marasmius</taxon>
    </lineage>
</organism>
<protein>
    <submittedName>
        <fullName evidence="1">Uncharacterized protein</fullName>
    </submittedName>
</protein>
<sequence length="166" mass="17819">MTSNIVLPPANTWAQQHLTTLIEASSQADFDSAFDAFLSKNVQEIVLNGASVSRDEYKQKFRSQVFDERTAIVKFTGTVASGESANLSGGTGNVGLFYTAQYFEGIVIRDAPVEVDATSSINLVVEQDSSLKPPSAPGGIHGFFDGRRVFKLNQILVDARPGTTSG</sequence>
<evidence type="ECO:0000313" key="2">
    <source>
        <dbReference type="Proteomes" id="UP001437256"/>
    </source>
</evidence>
<proteinExistence type="predicted"/>
<dbReference type="EMBL" id="JBBXMP010000191">
    <property type="protein sequence ID" value="KAL0060119.1"/>
    <property type="molecule type" value="Genomic_DNA"/>
</dbReference>